<feature type="domain" description="Flagellar motor switch protein FliN-like C-terminal" evidence="13">
    <location>
        <begin position="249"/>
        <end position="314"/>
    </location>
</feature>
<reference evidence="14 15" key="1">
    <citation type="submission" date="2020-10" db="EMBL/GenBank/DDBJ databases">
        <title>Complete genome sequence of Paludibaculum fermentans P105T, a facultatively anaerobic acidobacterium capable of dissimilatory Fe(III) reduction.</title>
        <authorList>
            <person name="Dedysh S.N."/>
            <person name="Beletsky A.V."/>
            <person name="Kulichevskaya I.S."/>
            <person name="Mardanov A.V."/>
            <person name="Ravin N.V."/>
        </authorList>
    </citation>
    <scope>NUCLEOTIDE SEQUENCE [LARGE SCALE GENOMIC DNA]</scope>
    <source>
        <strain evidence="14 15">P105</strain>
    </source>
</reference>
<evidence type="ECO:0000256" key="8">
    <source>
        <dbReference type="ARBA" id="ARBA00023136"/>
    </source>
</evidence>
<keyword evidence="14" id="KW-0966">Cell projection</keyword>
<dbReference type="NCBIfam" id="TIGR01397">
    <property type="entry name" value="fliM_switch"/>
    <property type="match status" value="1"/>
</dbReference>
<dbReference type="PIRSF" id="PIRSF002888">
    <property type="entry name" value="FliM"/>
    <property type="match status" value="1"/>
</dbReference>
<dbReference type="InterPro" id="IPR001543">
    <property type="entry name" value="FliN-like_C"/>
</dbReference>
<evidence type="ECO:0000256" key="12">
    <source>
        <dbReference type="SAM" id="MobiDB-lite"/>
    </source>
</evidence>
<dbReference type="SUPFAM" id="SSF103039">
    <property type="entry name" value="CheC-like"/>
    <property type="match status" value="1"/>
</dbReference>
<dbReference type="RefSeq" id="WP_194450693.1">
    <property type="nucleotide sequence ID" value="NZ_CP063849.1"/>
</dbReference>
<organism evidence="14 15">
    <name type="scientific">Paludibaculum fermentans</name>
    <dbReference type="NCBI Taxonomy" id="1473598"/>
    <lineage>
        <taxon>Bacteria</taxon>
        <taxon>Pseudomonadati</taxon>
        <taxon>Acidobacteriota</taxon>
        <taxon>Terriglobia</taxon>
        <taxon>Bryobacterales</taxon>
        <taxon>Bryobacteraceae</taxon>
        <taxon>Paludibaculum</taxon>
    </lineage>
</organism>
<proteinExistence type="inferred from homology"/>
<evidence type="ECO:0000313" key="14">
    <source>
        <dbReference type="EMBL" id="QOY89031.1"/>
    </source>
</evidence>
<dbReference type="Pfam" id="PF02154">
    <property type="entry name" value="FliM"/>
    <property type="match status" value="1"/>
</dbReference>
<keyword evidence="14" id="KW-0282">Flagellum</keyword>
<evidence type="ECO:0000256" key="10">
    <source>
        <dbReference type="ARBA" id="ARBA00025044"/>
    </source>
</evidence>
<dbReference type="Gene3D" id="3.40.1550.10">
    <property type="entry name" value="CheC-like"/>
    <property type="match status" value="1"/>
</dbReference>
<dbReference type="Proteomes" id="UP000593892">
    <property type="component" value="Chromosome"/>
</dbReference>
<keyword evidence="9" id="KW-0975">Bacterial flagellum</keyword>
<evidence type="ECO:0000256" key="11">
    <source>
        <dbReference type="NCBIfam" id="TIGR01397"/>
    </source>
</evidence>
<evidence type="ECO:0000256" key="5">
    <source>
        <dbReference type="ARBA" id="ARBA00022475"/>
    </source>
</evidence>
<comment type="function">
    <text evidence="10">FliM is one of three proteins (FliG, FliN, FliM) that forms the rotor-mounted switch complex (C ring), located at the base of the basal body. This complex interacts with the CheY and CheZ chemotaxis proteins, in addition to contacting components of the motor that determine the direction of flagellar rotation.</text>
</comment>
<evidence type="ECO:0000256" key="2">
    <source>
        <dbReference type="ARBA" id="ARBA00004202"/>
    </source>
</evidence>
<dbReference type="PRINTS" id="PR00955">
    <property type="entry name" value="FLGMOTORFLIM"/>
</dbReference>
<keyword evidence="7" id="KW-0283">Flagellar rotation</keyword>
<comment type="subcellular location">
    <subcellularLocation>
        <location evidence="1">Bacterial flagellum basal body</location>
    </subcellularLocation>
    <subcellularLocation>
        <location evidence="2">Cell membrane</location>
        <topology evidence="2">Peripheral membrane protein</topology>
    </subcellularLocation>
</comment>
<dbReference type="InterPro" id="IPR001689">
    <property type="entry name" value="Flag_FliM"/>
</dbReference>
<gene>
    <name evidence="14" type="primary">fliM</name>
    <name evidence="14" type="ORF">IRI77_03470</name>
</gene>
<keyword evidence="8" id="KW-0472">Membrane</keyword>
<keyword evidence="5" id="KW-1003">Cell membrane</keyword>
<evidence type="ECO:0000313" key="15">
    <source>
        <dbReference type="Proteomes" id="UP000593892"/>
    </source>
</evidence>
<dbReference type="GO" id="GO:0050918">
    <property type="term" value="P:positive chemotaxis"/>
    <property type="evidence" value="ECO:0007669"/>
    <property type="project" value="TreeGrafter"/>
</dbReference>
<name>A0A7S7SM12_PALFE</name>
<dbReference type="Gene3D" id="2.30.330.10">
    <property type="entry name" value="SpoA-like"/>
    <property type="match status" value="1"/>
</dbReference>
<keyword evidence="14" id="KW-0969">Cilium</keyword>
<dbReference type="PANTHER" id="PTHR30034:SF6">
    <property type="entry name" value="YOP PROTEINS TRANSLOCATION PROTEIN Q"/>
    <property type="match status" value="1"/>
</dbReference>
<dbReference type="GO" id="GO:0071978">
    <property type="term" value="P:bacterial-type flagellum-dependent swarming motility"/>
    <property type="evidence" value="ECO:0007669"/>
    <property type="project" value="TreeGrafter"/>
</dbReference>
<dbReference type="InterPro" id="IPR036429">
    <property type="entry name" value="SpoA-like_sf"/>
</dbReference>
<accession>A0A7S7SM12</accession>
<evidence type="ECO:0000256" key="1">
    <source>
        <dbReference type="ARBA" id="ARBA00004117"/>
    </source>
</evidence>
<keyword evidence="6" id="KW-0145">Chemotaxis</keyword>
<evidence type="ECO:0000256" key="7">
    <source>
        <dbReference type="ARBA" id="ARBA00022779"/>
    </source>
</evidence>
<dbReference type="GO" id="GO:0005886">
    <property type="term" value="C:plasma membrane"/>
    <property type="evidence" value="ECO:0007669"/>
    <property type="project" value="UniProtKB-SubCell"/>
</dbReference>
<dbReference type="GO" id="GO:0003774">
    <property type="term" value="F:cytoskeletal motor activity"/>
    <property type="evidence" value="ECO:0007669"/>
    <property type="project" value="InterPro"/>
</dbReference>
<keyword evidence="15" id="KW-1185">Reference proteome</keyword>
<evidence type="ECO:0000256" key="4">
    <source>
        <dbReference type="ARBA" id="ARBA00021898"/>
    </source>
</evidence>
<dbReference type="CDD" id="cd17908">
    <property type="entry name" value="FliM"/>
    <property type="match status" value="1"/>
</dbReference>
<dbReference type="InterPro" id="IPR028976">
    <property type="entry name" value="CheC-like_sf"/>
</dbReference>
<evidence type="ECO:0000256" key="9">
    <source>
        <dbReference type="ARBA" id="ARBA00023143"/>
    </source>
</evidence>
<dbReference type="SUPFAM" id="SSF101801">
    <property type="entry name" value="Surface presentation of antigens (SPOA)"/>
    <property type="match status" value="1"/>
</dbReference>
<evidence type="ECO:0000256" key="3">
    <source>
        <dbReference type="ARBA" id="ARBA00011049"/>
    </source>
</evidence>
<dbReference type="Pfam" id="PF01052">
    <property type="entry name" value="FliMN_C"/>
    <property type="match status" value="1"/>
</dbReference>
<comment type="similarity">
    <text evidence="3">Belongs to the FliM family.</text>
</comment>
<dbReference type="EMBL" id="CP063849">
    <property type="protein sequence ID" value="QOY89031.1"/>
    <property type="molecule type" value="Genomic_DNA"/>
</dbReference>
<dbReference type="AlphaFoldDB" id="A0A7S7SM12"/>
<protein>
    <recommendedName>
        <fullName evidence="4 11">Flagellar motor switch protein FliM</fullName>
    </recommendedName>
</protein>
<evidence type="ECO:0000256" key="6">
    <source>
        <dbReference type="ARBA" id="ARBA00022500"/>
    </source>
</evidence>
<dbReference type="PANTHER" id="PTHR30034">
    <property type="entry name" value="FLAGELLAR MOTOR SWITCH PROTEIN FLIM"/>
    <property type="match status" value="1"/>
</dbReference>
<sequence>MASDRLLSQDEIDSVFRNLQGTTNEEDPARKAQPYDFRRPDRIAKDQLRAIHLLHDNFARSLASSLSAYLRAYVMVNLISVEQLSFLEFSQCLPAPTCIVSLSMRPFDGNAVLELNPTMVFPILEMLLGGSGKTPYKVTREITEIEQSILDGLFRIILHDLREAWSPISQINFAIEAHETEPQLLQILAPNEAVVTVGMEIRIGEVAGMMNLGIPSIIIKMLRQKFDQQWSVRKSESTEEEQARILRLIKPAQLKFDARLQGPSLTVEQMLGLQPDDVVEFDFPVNRPVNLLVNGALKFNGRIVNTGRKRAFHIMADQSEE</sequence>
<evidence type="ECO:0000259" key="13">
    <source>
        <dbReference type="Pfam" id="PF01052"/>
    </source>
</evidence>
<feature type="region of interest" description="Disordered" evidence="12">
    <location>
        <begin position="17"/>
        <end position="36"/>
    </location>
</feature>
<dbReference type="GO" id="GO:0009425">
    <property type="term" value="C:bacterial-type flagellum basal body"/>
    <property type="evidence" value="ECO:0007669"/>
    <property type="project" value="UniProtKB-SubCell"/>
</dbReference>
<dbReference type="KEGG" id="pfer:IRI77_03470"/>